<accession>A0AAD9TWQ7</accession>
<protein>
    <submittedName>
        <fullName evidence="2">Uncharacterized protein</fullName>
    </submittedName>
</protein>
<reference evidence="2" key="1">
    <citation type="journal article" date="2023" name="Plant J.">
        <title>Genome sequences and population genomics provide insights into the demographic history, inbreeding, and mutation load of two 'living fossil' tree species of Dipteronia.</title>
        <authorList>
            <person name="Feng Y."/>
            <person name="Comes H.P."/>
            <person name="Chen J."/>
            <person name="Zhu S."/>
            <person name="Lu R."/>
            <person name="Zhang X."/>
            <person name="Li P."/>
            <person name="Qiu J."/>
            <person name="Olsen K.M."/>
            <person name="Qiu Y."/>
        </authorList>
    </citation>
    <scope>NUCLEOTIDE SEQUENCE</scope>
    <source>
        <strain evidence="2">KIB01</strain>
    </source>
</reference>
<gene>
    <name evidence="2" type="ORF">Ddye_018869</name>
</gene>
<name>A0AAD9TWQ7_9ROSI</name>
<proteinExistence type="predicted"/>
<dbReference type="EMBL" id="JANJYI010000006">
    <property type="protein sequence ID" value="KAK2643674.1"/>
    <property type="molecule type" value="Genomic_DNA"/>
</dbReference>
<dbReference type="AlphaFoldDB" id="A0AAD9TWQ7"/>
<dbReference type="Proteomes" id="UP001280121">
    <property type="component" value="Unassembled WGS sequence"/>
</dbReference>
<feature type="region of interest" description="Disordered" evidence="1">
    <location>
        <begin position="58"/>
        <end position="100"/>
    </location>
</feature>
<evidence type="ECO:0000256" key="1">
    <source>
        <dbReference type="SAM" id="MobiDB-lite"/>
    </source>
</evidence>
<comment type="caution">
    <text evidence="2">The sequence shown here is derived from an EMBL/GenBank/DDBJ whole genome shotgun (WGS) entry which is preliminary data.</text>
</comment>
<keyword evidence="3" id="KW-1185">Reference proteome</keyword>
<feature type="compositionally biased region" description="Acidic residues" evidence="1">
    <location>
        <begin position="61"/>
        <end position="82"/>
    </location>
</feature>
<evidence type="ECO:0000313" key="2">
    <source>
        <dbReference type="EMBL" id="KAK2643674.1"/>
    </source>
</evidence>
<sequence length="136" mass="15642">MMCFQLFESHIMLINEIKLILVLNVIHFTKDEPASLLGFNEQNISDLVKENNDELVKEDNFEPDEENNEEGNAELVEENNEEDNAKLVEEISEEDNEYKVDKESVVGPDVSLIDENVKMSMETMTIVSLMAMQQML</sequence>
<organism evidence="2 3">
    <name type="scientific">Dipteronia dyeriana</name>
    <dbReference type="NCBI Taxonomy" id="168575"/>
    <lineage>
        <taxon>Eukaryota</taxon>
        <taxon>Viridiplantae</taxon>
        <taxon>Streptophyta</taxon>
        <taxon>Embryophyta</taxon>
        <taxon>Tracheophyta</taxon>
        <taxon>Spermatophyta</taxon>
        <taxon>Magnoliopsida</taxon>
        <taxon>eudicotyledons</taxon>
        <taxon>Gunneridae</taxon>
        <taxon>Pentapetalae</taxon>
        <taxon>rosids</taxon>
        <taxon>malvids</taxon>
        <taxon>Sapindales</taxon>
        <taxon>Sapindaceae</taxon>
        <taxon>Hippocastanoideae</taxon>
        <taxon>Acereae</taxon>
        <taxon>Dipteronia</taxon>
    </lineage>
</organism>
<evidence type="ECO:0000313" key="3">
    <source>
        <dbReference type="Proteomes" id="UP001280121"/>
    </source>
</evidence>